<comment type="caution">
    <text evidence="10">The sequence shown here is derived from an EMBL/GenBank/DDBJ whole genome shotgun (WGS) entry which is preliminary data.</text>
</comment>
<dbReference type="PROSITE" id="PS00587">
    <property type="entry name" value="GLYCOSYL_HYDROL_F17"/>
    <property type="match status" value="1"/>
</dbReference>
<dbReference type="PANTHER" id="PTHR32227">
    <property type="entry name" value="GLUCAN ENDO-1,3-BETA-GLUCOSIDASE BG1-RELATED-RELATED"/>
    <property type="match status" value="1"/>
</dbReference>
<dbReference type="Pfam" id="PF00332">
    <property type="entry name" value="Glyco_hydro_17"/>
    <property type="match status" value="3"/>
</dbReference>
<name>A0A978VXF4_ZIZJJ</name>
<evidence type="ECO:0000256" key="3">
    <source>
        <dbReference type="ARBA" id="ARBA00012780"/>
    </source>
</evidence>
<gene>
    <name evidence="10" type="ORF">FEM48_Zijuj02G0190600</name>
</gene>
<accession>A0A978VXF4</accession>
<keyword evidence="4 9" id="KW-0378">Hydrolase</keyword>
<sequence length="501" mass="54888">MQNIYKEISLASLQNQIKISTSVDTNLLGVFHPPSAAAFSESAKGFIEPIIRFLVVVKDNGLQYLNLFDALMDAMCSAMEKINGGSLEIVVSGSGWPSASEVETVENAGTYYRNLIEHVKGGTPKRPLKAIETYLFSTLMRTKRKRKLRDTLASSTPVNSPTVNKTNMTSILLLLGLFISSLNISGAQSIGVCNGRLGNNLPSEADAVQFFKDNGITRMRIYEPYQSTLQALRGSNIELTIGILNKDLQGLNDPAAATDWVQKNVRDFPDVKFRYIAVGNEVHVEDAETQYLLPAMQNIQSAISAANLQDQIKVSTAIYSGLLENSFPPSNSAFRGGASSFMIPIVTFLVNNGSPLLANIYPYFSRVENQQSISLEYALFTASGTVVHDDNANLDYQNLFDALVDSVYAALEKAGGQNLKVVVSESGWPSEGGADASVSNAQTYYKNLIDHVKNGTPKRSGAIETYLFAMFDENTKDGNEVERHFGLFTADKQPKYQLNFN</sequence>
<evidence type="ECO:0000256" key="5">
    <source>
        <dbReference type="ARBA" id="ARBA00023295"/>
    </source>
</evidence>
<dbReference type="Gene3D" id="3.20.20.80">
    <property type="entry name" value="Glycosidases"/>
    <property type="match status" value="3"/>
</dbReference>
<protein>
    <recommendedName>
        <fullName evidence="3">glucan endo-1,3-beta-D-glucosidase</fullName>
        <ecNumber evidence="3">3.2.1.39</ecNumber>
    </recommendedName>
    <alternativeName>
        <fullName evidence="6">(1-&gt;3)-beta-glucan endohydrolase</fullName>
    </alternativeName>
    <alternativeName>
        <fullName evidence="7">Beta-1,3-endoglucanase</fullName>
    </alternativeName>
</protein>
<dbReference type="GO" id="GO:0005975">
    <property type="term" value="P:carbohydrate metabolic process"/>
    <property type="evidence" value="ECO:0007669"/>
    <property type="project" value="InterPro"/>
</dbReference>
<dbReference type="InterPro" id="IPR017853">
    <property type="entry name" value="GH"/>
</dbReference>
<evidence type="ECO:0000256" key="6">
    <source>
        <dbReference type="ARBA" id="ARBA00033335"/>
    </source>
</evidence>
<evidence type="ECO:0000256" key="7">
    <source>
        <dbReference type="ARBA" id="ARBA00033417"/>
    </source>
</evidence>
<dbReference type="InterPro" id="IPR000490">
    <property type="entry name" value="Glyco_hydro_17"/>
</dbReference>
<reference evidence="10" key="1">
    <citation type="journal article" date="2021" name="Front. Plant Sci.">
        <title>Chromosome-Scale Genome Assembly for Chinese Sour Jujube and Insights Into Its Genome Evolution and Domestication Signature.</title>
        <authorList>
            <person name="Shen L.-Y."/>
            <person name="Luo H."/>
            <person name="Wang X.-L."/>
            <person name="Wang X.-M."/>
            <person name="Qiu X.-J."/>
            <person name="Liu H."/>
            <person name="Zhou S.-S."/>
            <person name="Jia K.-H."/>
            <person name="Nie S."/>
            <person name="Bao Y.-T."/>
            <person name="Zhang R.-G."/>
            <person name="Yun Q.-Z."/>
            <person name="Chai Y.-H."/>
            <person name="Lu J.-Y."/>
            <person name="Li Y."/>
            <person name="Zhao S.-W."/>
            <person name="Mao J.-F."/>
            <person name="Jia S.-G."/>
            <person name="Mao Y.-M."/>
        </authorList>
    </citation>
    <scope>NUCLEOTIDE SEQUENCE</scope>
    <source>
        <strain evidence="10">AT0</strain>
        <tissue evidence="10">Leaf</tissue>
    </source>
</reference>
<evidence type="ECO:0000256" key="4">
    <source>
        <dbReference type="ARBA" id="ARBA00022801"/>
    </source>
</evidence>
<dbReference type="InterPro" id="IPR044965">
    <property type="entry name" value="Glyco_hydro_17_plant"/>
</dbReference>
<evidence type="ECO:0000313" key="10">
    <source>
        <dbReference type="EMBL" id="KAH7543499.1"/>
    </source>
</evidence>
<evidence type="ECO:0000256" key="2">
    <source>
        <dbReference type="ARBA" id="ARBA00008773"/>
    </source>
</evidence>
<evidence type="ECO:0000313" key="11">
    <source>
        <dbReference type="Proteomes" id="UP000813462"/>
    </source>
</evidence>
<dbReference type="GO" id="GO:0042973">
    <property type="term" value="F:glucan endo-1,3-beta-D-glucosidase activity"/>
    <property type="evidence" value="ECO:0007669"/>
    <property type="project" value="UniProtKB-EC"/>
</dbReference>
<keyword evidence="5 9" id="KW-0326">Glycosidase</keyword>
<evidence type="ECO:0000256" key="9">
    <source>
        <dbReference type="RuleBase" id="RU004336"/>
    </source>
</evidence>
<comment type="similarity">
    <text evidence="2 8">Belongs to the glycosyl hydrolase 17 family.</text>
</comment>
<comment type="catalytic activity">
    <reaction evidence="1">
        <text>Hydrolysis of (1-&gt;3)-beta-D-glucosidic linkages in (1-&gt;3)-beta-D-glucans.</text>
        <dbReference type="EC" id="3.2.1.39"/>
    </reaction>
</comment>
<evidence type="ECO:0000256" key="8">
    <source>
        <dbReference type="RuleBase" id="RU004335"/>
    </source>
</evidence>
<dbReference type="FunFam" id="3.20.20.80:FF:000010">
    <property type="entry name" value="glucan endo-1,3-beta-glucosidase, basic"/>
    <property type="match status" value="1"/>
</dbReference>
<proteinExistence type="inferred from homology"/>
<dbReference type="SUPFAM" id="SSF51445">
    <property type="entry name" value="(Trans)glycosidases"/>
    <property type="match status" value="2"/>
</dbReference>
<organism evidence="10 11">
    <name type="scientific">Ziziphus jujuba var. spinosa</name>
    <dbReference type="NCBI Taxonomy" id="714518"/>
    <lineage>
        <taxon>Eukaryota</taxon>
        <taxon>Viridiplantae</taxon>
        <taxon>Streptophyta</taxon>
        <taxon>Embryophyta</taxon>
        <taxon>Tracheophyta</taxon>
        <taxon>Spermatophyta</taxon>
        <taxon>Magnoliopsida</taxon>
        <taxon>eudicotyledons</taxon>
        <taxon>Gunneridae</taxon>
        <taxon>Pentapetalae</taxon>
        <taxon>rosids</taxon>
        <taxon>fabids</taxon>
        <taxon>Rosales</taxon>
        <taxon>Rhamnaceae</taxon>
        <taxon>Paliureae</taxon>
        <taxon>Ziziphus</taxon>
    </lineage>
</organism>
<dbReference type="AlphaFoldDB" id="A0A978VXF4"/>
<dbReference type="EMBL" id="JAEACU010000002">
    <property type="protein sequence ID" value="KAH7543499.1"/>
    <property type="molecule type" value="Genomic_DNA"/>
</dbReference>
<evidence type="ECO:0000256" key="1">
    <source>
        <dbReference type="ARBA" id="ARBA00000382"/>
    </source>
</evidence>
<dbReference type="EC" id="3.2.1.39" evidence="3"/>
<dbReference type="Proteomes" id="UP000813462">
    <property type="component" value="Unassembled WGS sequence"/>
</dbReference>